<evidence type="ECO:0000313" key="2">
    <source>
        <dbReference type="Proteomes" id="UP000218334"/>
    </source>
</evidence>
<name>A0A2H3BZU2_9AGAR</name>
<dbReference type="AlphaFoldDB" id="A0A2H3BZU2"/>
<protein>
    <submittedName>
        <fullName evidence="1">Uncharacterized protein</fullName>
    </submittedName>
</protein>
<evidence type="ECO:0000313" key="1">
    <source>
        <dbReference type="EMBL" id="PBK75120.1"/>
    </source>
</evidence>
<gene>
    <name evidence="1" type="ORF">ARMSODRAFT_506790</name>
</gene>
<dbReference type="Proteomes" id="UP000218334">
    <property type="component" value="Unassembled WGS sequence"/>
</dbReference>
<keyword evidence="2" id="KW-1185">Reference proteome</keyword>
<dbReference type="EMBL" id="KZ293418">
    <property type="protein sequence ID" value="PBK75120.1"/>
    <property type="molecule type" value="Genomic_DNA"/>
</dbReference>
<organism evidence="1 2">
    <name type="scientific">Armillaria solidipes</name>
    <dbReference type="NCBI Taxonomy" id="1076256"/>
    <lineage>
        <taxon>Eukaryota</taxon>
        <taxon>Fungi</taxon>
        <taxon>Dikarya</taxon>
        <taxon>Basidiomycota</taxon>
        <taxon>Agaricomycotina</taxon>
        <taxon>Agaricomycetes</taxon>
        <taxon>Agaricomycetidae</taxon>
        <taxon>Agaricales</taxon>
        <taxon>Marasmiineae</taxon>
        <taxon>Physalacriaceae</taxon>
        <taxon>Armillaria</taxon>
    </lineage>
</organism>
<accession>A0A2H3BZU2</accession>
<proteinExistence type="predicted"/>
<sequence length="90" mass="10156">MSSKICSRDGHALTLAHTERCQASSANFQARISYRSKIIPTSRLTKRILVSLASIYIGTQRAQNALRLFRTPVPELLTAMVLYFASLWKE</sequence>
<reference evidence="2" key="1">
    <citation type="journal article" date="2017" name="Nat. Ecol. Evol.">
        <title>Genome expansion and lineage-specific genetic innovations in the forest pathogenic fungi Armillaria.</title>
        <authorList>
            <person name="Sipos G."/>
            <person name="Prasanna A.N."/>
            <person name="Walter M.C."/>
            <person name="O'Connor E."/>
            <person name="Balint B."/>
            <person name="Krizsan K."/>
            <person name="Kiss B."/>
            <person name="Hess J."/>
            <person name="Varga T."/>
            <person name="Slot J."/>
            <person name="Riley R."/>
            <person name="Boka B."/>
            <person name="Rigling D."/>
            <person name="Barry K."/>
            <person name="Lee J."/>
            <person name="Mihaltcheva S."/>
            <person name="LaButti K."/>
            <person name="Lipzen A."/>
            <person name="Waldron R."/>
            <person name="Moloney N.M."/>
            <person name="Sperisen C."/>
            <person name="Kredics L."/>
            <person name="Vagvoelgyi C."/>
            <person name="Patrignani A."/>
            <person name="Fitzpatrick D."/>
            <person name="Nagy I."/>
            <person name="Doyle S."/>
            <person name="Anderson J.B."/>
            <person name="Grigoriev I.V."/>
            <person name="Gueldener U."/>
            <person name="Muensterkoetter M."/>
            <person name="Nagy L.G."/>
        </authorList>
    </citation>
    <scope>NUCLEOTIDE SEQUENCE [LARGE SCALE GENOMIC DNA]</scope>
    <source>
        <strain evidence="2">28-4</strain>
    </source>
</reference>